<proteinExistence type="predicted"/>
<evidence type="ECO:0000259" key="4">
    <source>
        <dbReference type="PROSITE" id="PS51161"/>
    </source>
</evidence>
<dbReference type="EMBL" id="MNVO01000032">
    <property type="protein sequence ID" value="OIO32602.1"/>
    <property type="molecule type" value="Genomic_DNA"/>
</dbReference>
<dbReference type="GO" id="GO:0003677">
    <property type="term" value="F:DNA binding"/>
    <property type="evidence" value="ECO:0007669"/>
    <property type="project" value="InterPro"/>
</dbReference>
<dbReference type="InterPro" id="IPR011856">
    <property type="entry name" value="tRNA_endonuc-like_dom_sf"/>
</dbReference>
<gene>
    <name evidence="5" type="ORF">AUJ44_02095</name>
</gene>
<dbReference type="InterPro" id="IPR007560">
    <property type="entry name" value="Restrct_endonuc_IV_Mrr"/>
</dbReference>
<name>A0A1J4V617_9BACT</name>
<dbReference type="GO" id="GO:0005524">
    <property type="term" value="F:ATP binding"/>
    <property type="evidence" value="ECO:0007669"/>
    <property type="project" value="UniProtKB-UniRule"/>
</dbReference>
<evidence type="ECO:0000313" key="5">
    <source>
        <dbReference type="EMBL" id="OIO32602.1"/>
    </source>
</evidence>
<keyword evidence="2 3" id="KW-0067">ATP-binding</keyword>
<dbReference type="STRING" id="1805282.AUJ44_02095"/>
<dbReference type="GO" id="GO:0009307">
    <property type="term" value="P:DNA restriction-modification system"/>
    <property type="evidence" value="ECO:0007669"/>
    <property type="project" value="InterPro"/>
</dbReference>
<dbReference type="SUPFAM" id="SSF52980">
    <property type="entry name" value="Restriction endonuclease-like"/>
    <property type="match status" value="1"/>
</dbReference>
<evidence type="ECO:0000313" key="6">
    <source>
        <dbReference type="Proteomes" id="UP000183206"/>
    </source>
</evidence>
<keyword evidence="1 3" id="KW-0547">Nucleotide-binding</keyword>
<dbReference type="AlphaFoldDB" id="A0A1J4V617"/>
<dbReference type="InterPro" id="IPR005144">
    <property type="entry name" value="ATP-cone_dom"/>
</dbReference>
<dbReference type="CDD" id="cd22308">
    <property type="entry name" value="Af1548-like"/>
    <property type="match status" value="1"/>
</dbReference>
<protein>
    <recommendedName>
        <fullName evidence="4">ATP-cone domain-containing protein</fullName>
    </recommendedName>
</protein>
<dbReference type="Gene3D" id="3.40.1350.10">
    <property type="match status" value="1"/>
</dbReference>
<dbReference type="PROSITE" id="PS51161">
    <property type="entry name" value="ATP_CONE"/>
    <property type="match status" value="1"/>
</dbReference>
<sequence length="284" mass="32269">MSQKRWVKKASGKHELFSENKLRSSLARSGASREAIDRVIERVKSEDREVYPTSRIFDHAYTLLKRDKKIVAMHYSLRRAVMELGPSGFLFEKFVGEILKAQGYEVKVGVIMQGACVEHEVDIFAKKNHRHIIVECKFHNEDGIRSDVKVALYVRARFEDLKKKCDTTVNHEDIHEGWLVTNTKLTSQAIAYGNCVGMKIIGWNYPQGGNLQDLIVASGVHPLTCLTTLNKKRKAVLFENGIILCRDVEKRTDILRSLGMGEREIASVVTESRLVHSGNFEIDL</sequence>
<evidence type="ECO:0000256" key="1">
    <source>
        <dbReference type="ARBA" id="ARBA00022741"/>
    </source>
</evidence>
<feature type="domain" description="ATP-cone" evidence="4">
    <location>
        <begin position="5"/>
        <end position="86"/>
    </location>
</feature>
<dbReference type="Proteomes" id="UP000183206">
    <property type="component" value="Unassembled WGS sequence"/>
</dbReference>
<reference evidence="5 6" key="1">
    <citation type="journal article" date="2016" name="Environ. Microbiol.">
        <title>Genomic resolution of a cold subsurface aquifer community provides metabolic insights for novel microbes adapted to high CO concentrations.</title>
        <authorList>
            <person name="Probst A.J."/>
            <person name="Castelle C.J."/>
            <person name="Singh A."/>
            <person name="Brown C.T."/>
            <person name="Anantharaman K."/>
            <person name="Sharon I."/>
            <person name="Hug L.A."/>
            <person name="Burstein D."/>
            <person name="Emerson J.B."/>
            <person name="Thomas B.C."/>
            <person name="Banfield J.F."/>
        </authorList>
    </citation>
    <scope>NUCLEOTIDE SEQUENCE [LARGE SCALE GENOMIC DNA]</scope>
    <source>
        <strain evidence="5">CG1_02_47_685</strain>
    </source>
</reference>
<evidence type="ECO:0000256" key="2">
    <source>
        <dbReference type="ARBA" id="ARBA00022840"/>
    </source>
</evidence>
<organism evidence="5 6">
    <name type="scientific">Candidatus Nomurabacteria bacterium CG1_02_47_685</name>
    <dbReference type="NCBI Taxonomy" id="1805282"/>
    <lineage>
        <taxon>Bacteria</taxon>
        <taxon>Candidatus Nomuraibacteriota</taxon>
    </lineage>
</organism>
<accession>A0A1J4V617</accession>
<evidence type="ECO:0000256" key="3">
    <source>
        <dbReference type="PROSITE-ProRule" id="PRU00492"/>
    </source>
</evidence>
<dbReference type="Pfam" id="PF04471">
    <property type="entry name" value="Mrr_cat"/>
    <property type="match status" value="1"/>
</dbReference>
<comment type="caution">
    <text evidence="5">The sequence shown here is derived from an EMBL/GenBank/DDBJ whole genome shotgun (WGS) entry which is preliminary data.</text>
</comment>
<dbReference type="InterPro" id="IPR011335">
    <property type="entry name" value="Restrct_endonuc-II-like"/>
</dbReference>
<dbReference type="GO" id="GO:0004519">
    <property type="term" value="F:endonuclease activity"/>
    <property type="evidence" value="ECO:0007669"/>
    <property type="project" value="InterPro"/>
</dbReference>